<dbReference type="PIRSF" id="PIRSF004793">
    <property type="entry name" value="UCP004793"/>
    <property type="match status" value="1"/>
</dbReference>
<evidence type="ECO:0000256" key="2">
    <source>
        <dbReference type="ARBA" id="ARBA00022475"/>
    </source>
</evidence>
<dbReference type="InterPro" id="IPR003390">
    <property type="entry name" value="DNA_integrity_scan_DisA_N"/>
</dbReference>
<dbReference type="InterPro" id="IPR050338">
    <property type="entry name" value="DisA"/>
</dbReference>
<dbReference type="FunFam" id="3.40.1700.10:FF:000002">
    <property type="entry name" value="Diadenylate cyclase"/>
    <property type="match status" value="1"/>
</dbReference>
<comment type="subunit">
    <text evidence="10">Probably a homodimer.</text>
</comment>
<evidence type="ECO:0000256" key="4">
    <source>
        <dbReference type="ARBA" id="ARBA00022692"/>
    </source>
</evidence>
<dbReference type="GO" id="GO:0005524">
    <property type="term" value="F:ATP binding"/>
    <property type="evidence" value="ECO:0007669"/>
    <property type="project" value="UniProtKB-UniRule"/>
</dbReference>
<dbReference type="Pfam" id="PF02457">
    <property type="entry name" value="DAC"/>
    <property type="match status" value="1"/>
</dbReference>
<keyword evidence="5 10" id="KW-0548">Nucleotidyltransferase</keyword>
<dbReference type="GO" id="GO:0106408">
    <property type="term" value="F:diadenylate cyclase activity"/>
    <property type="evidence" value="ECO:0007669"/>
    <property type="project" value="UniProtKB-EC"/>
</dbReference>
<dbReference type="Proteomes" id="UP000195321">
    <property type="component" value="Unassembled WGS sequence"/>
</dbReference>
<keyword evidence="7 10" id="KW-0067">ATP-binding</keyword>
<keyword evidence="2 10" id="KW-1003">Cell membrane</keyword>
<evidence type="ECO:0000256" key="9">
    <source>
        <dbReference type="ARBA" id="ARBA00023136"/>
    </source>
</evidence>
<dbReference type="NCBIfam" id="TIGR00159">
    <property type="entry name" value="diadenylate cyclase CdaA"/>
    <property type="match status" value="1"/>
</dbReference>
<dbReference type="InterPro" id="IPR036888">
    <property type="entry name" value="DNA_integrity_DisA_N_sf"/>
</dbReference>
<dbReference type="Pfam" id="PF19293">
    <property type="entry name" value="CdaA_N"/>
    <property type="match status" value="1"/>
</dbReference>
<accession>A0A1Y3M6I5</accession>
<evidence type="ECO:0000256" key="6">
    <source>
        <dbReference type="ARBA" id="ARBA00022741"/>
    </source>
</evidence>
<evidence type="ECO:0000256" key="7">
    <source>
        <dbReference type="ARBA" id="ARBA00022840"/>
    </source>
</evidence>
<comment type="caution">
    <text evidence="10">Lacks conserved residue(s) required for the propagation of feature annotation.</text>
</comment>
<evidence type="ECO:0000313" key="12">
    <source>
        <dbReference type="Proteomes" id="UP000195321"/>
    </source>
</evidence>
<dbReference type="Gene3D" id="3.40.1700.10">
    <property type="entry name" value="DNA integrity scanning protein, DisA, N-terminal domain"/>
    <property type="match status" value="1"/>
</dbReference>
<dbReference type="SUPFAM" id="SSF143597">
    <property type="entry name" value="YojJ-like"/>
    <property type="match status" value="1"/>
</dbReference>
<evidence type="ECO:0000313" key="11">
    <source>
        <dbReference type="EMBL" id="OUM46049.1"/>
    </source>
</evidence>
<evidence type="ECO:0000256" key="5">
    <source>
        <dbReference type="ARBA" id="ARBA00022695"/>
    </source>
</evidence>
<reference evidence="11 12" key="1">
    <citation type="submission" date="2017-02" db="EMBL/GenBank/DDBJ databases">
        <title>Bacillus pseudomycoides isolate FSL K6-0042.</title>
        <authorList>
            <person name="Kovac J."/>
        </authorList>
    </citation>
    <scope>NUCLEOTIDE SEQUENCE [LARGE SCALE GENOMIC DNA]</scope>
    <source>
        <strain evidence="11 12">FSL K6-0042</strain>
    </source>
</reference>
<comment type="similarity">
    <text evidence="10">Belongs to the adenylate cyclase family. DacA/CdaA subfamily.</text>
</comment>
<dbReference type="AlphaFoldDB" id="A0A1Y3M6I5"/>
<protein>
    <recommendedName>
        <fullName evidence="10">Diadenylate cyclase</fullName>
        <shortName evidence="10">DAC</shortName>
        <ecNumber evidence="10">2.7.7.85</ecNumber>
    </recommendedName>
    <alternativeName>
        <fullName evidence="10">Cyclic-di-AMP synthase</fullName>
        <shortName evidence="10">c-di-AMP synthase</shortName>
    </alternativeName>
</protein>
<dbReference type="InterPro" id="IPR034701">
    <property type="entry name" value="CdaA"/>
</dbReference>
<dbReference type="GO" id="GO:0006171">
    <property type="term" value="P:cAMP biosynthetic process"/>
    <property type="evidence" value="ECO:0007669"/>
    <property type="project" value="InterPro"/>
</dbReference>
<keyword evidence="6 10" id="KW-0547">Nucleotide-binding</keyword>
<comment type="catalytic activity">
    <reaction evidence="1 10">
        <text>2 ATP = 3',3'-c-di-AMP + 2 diphosphate</text>
        <dbReference type="Rhea" id="RHEA:35655"/>
        <dbReference type="ChEBI" id="CHEBI:30616"/>
        <dbReference type="ChEBI" id="CHEBI:33019"/>
        <dbReference type="ChEBI" id="CHEBI:71500"/>
        <dbReference type="EC" id="2.7.7.85"/>
    </reaction>
</comment>
<dbReference type="EC" id="2.7.7.85" evidence="10"/>
<evidence type="ECO:0000256" key="8">
    <source>
        <dbReference type="ARBA" id="ARBA00022989"/>
    </source>
</evidence>
<dbReference type="PROSITE" id="PS51794">
    <property type="entry name" value="DAC"/>
    <property type="match status" value="1"/>
</dbReference>
<dbReference type="GO" id="GO:0004016">
    <property type="term" value="F:adenylate cyclase activity"/>
    <property type="evidence" value="ECO:0007669"/>
    <property type="project" value="UniProtKB-UniRule"/>
</dbReference>
<keyword evidence="9 10" id="KW-0472">Membrane</keyword>
<feature type="transmembrane region" description="Helical" evidence="10">
    <location>
        <begin position="39"/>
        <end position="57"/>
    </location>
</feature>
<comment type="function">
    <text evidence="10">Catalyzes the condensation of 2 ATP molecules into cyclic di-AMP (c-di-AMP), a second messenger used to regulate differing processes in different bacteria.</text>
</comment>
<proteinExistence type="inferred from homology"/>
<dbReference type="InterPro" id="IPR014046">
    <property type="entry name" value="C-di-AMP_synthase"/>
</dbReference>
<dbReference type="HAMAP" id="MF_01499">
    <property type="entry name" value="DacA"/>
    <property type="match status" value="1"/>
</dbReference>
<dbReference type="RefSeq" id="WP_016116968.1">
    <property type="nucleotide sequence ID" value="NZ_CP189809.1"/>
</dbReference>
<name>A0A1Y3M6I5_9BACI</name>
<keyword evidence="8 10" id="KW-1133">Transmembrane helix</keyword>
<organism evidence="11 12">
    <name type="scientific">Bacillus pseudomycoides</name>
    <dbReference type="NCBI Taxonomy" id="64104"/>
    <lineage>
        <taxon>Bacteria</taxon>
        <taxon>Bacillati</taxon>
        <taxon>Bacillota</taxon>
        <taxon>Bacilli</taxon>
        <taxon>Bacillales</taxon>
        <taxon>Bacillaceae</taxon>
        <taxon>Bacillus</taxon>
        <taxon>Bacillus cereus group</taxon>
    </lineage>
</organism>
<evidence type="ECO:0000256" key="3">
    <source>
        <dbReference type="ARBA" id="ARBA00022679"/>
    </source>
</evidence>
<sequence length="275" mass="30735">MPFGDMNLLKYLSTILDIAVVWFVIYKLILVIRGTKAVQLLKGITVIIIVRILSYLFELHTLQWLTDQALTWGFLAIIIIFQPELRRALEQLGRGSLFSRGIGQEEEEHEIVANAVAKATEYMGKRRIGALITLSRETGMGDYVETGIPLNANVSSELLINIFIPNTPLHDGAVIMQGNTIKAAACYLPLSESPFISKELGTRHRAAMGVSEVTDSITVVVSEETGQISLTKNGELHRDLKAEQLKEMLLAEFSGNVKTTSSSLWNWNWRRKRHG</sequence>
<evidence type="ECO:0000256" key="1">
    <source>
        <dbReference type="ARBA" id="ARBA00000877"/>
    </source>
</evidence>
<dbReference type="InterPro" id="IPR045585">
    <property type="entry name" value="CdaA_N"/>
</dbReference>
<keyword evidence="4 10" id="KW-0812">Transmembrane</keyword>
<dbReference type="EMBL" id="MWPX01000064">
    <property type="protein sequence ID" value="OUM46049.1"/>
    <property type="molecule type" value="Genomic_DNA"/>
</dbReference>
<dbReference type="PANTHER" id="PTHR34185:SF1">
    <property type="entry name" value="DIADENYLATE CYCLASE"/>
    <property type="match status" value="1"/>
</dbReference>
<gene>
    <name evidence="10" type="primary">dacA</name>
    <name evidence="11" type="ORF">BW425_25850</name>
</gene>
<feature type="transmembrane region" description="Helical" evidence="10">
    <location>
        <begin position="69"/>
        <end position="85"/>
    </location>
</feature>
<feature type="transmembrane region" description="Helical" evidence="10">
    <location>
        <begin position="12"/>
        <end position="32"/>
    </location>
</feature>
<evidence type="ECO:0000256" key="10">
    <source>
        <dbReference type="HAMAP-Rule" id="MF_01499"/>
    </source>
</evidence>
<dbReference type="PANTHER" id="PTHR34185">
    <property type="entry name" value="DIADENYLATE CYCLASE"/>
    <property type="match status" value="1"/>
</dbReference>
<comment type="caution">
    <text evidence="11">The sequence shown here is derived from an EMBL/GenBank/DDBJ whole genome shotgun (WGS) entry which is preliminary data.</text>
</comment>
<keyword evidence="3 10" id="KW-0808">Transferase</keyword>